<evidence type="ECO:0000256" key="3">
    <source>
        <dbReference type="ARBA" id="ARBA00022737"/>
    </source>
</evidence>
<organism evidence="15 16">
    <name type="scientific">Ereboglobus luteus</name>
    <dbReference type="NCBI Taxonomy" id="1796921"/>
    <lineage>
        <taxon>Bacteria</taxon>
        <taxon>Pseudomonadati</taxon>
        <taxon>Verrucomicrobiota</taxon>
        <taxon>Opitutia</taxon>
        <taxon>Opitutales</taxon>
        <taxon>Opitutaceae</taxon>
        <taxon>Ereboglobus</taxon>
    </lineage>
</organism>
<protein>
    <recommendedName>
        <fullName evidence="12">UvrABC system protein A</fullName>
    </recommendedName>
    <alternativeName>
        <fullName evidence="13">Excinuclease ABC subunit A</fullName>
    </alternativeName>
</protein>
<comment type="subcellular location">
    <subcellularLocation>
        <location evidence="1">Cytoplasm</location>
    </subcellularLocation>
</comment>
<keyword evidence="10" id="KW-0234">DNA repair</keyword>
<gene>
    <name evidence="15" type="ORF">CKA38_00170</name>
</gene>
<comment type="similarity">
    <text evidence="11">Belongs to the ABC transporter superfamily. UvrA family.</text>
</comment>
<dbReference type="EMBL" id="CP023004">
    <property type="protein sequence ID" value="AWI07882.1"/>
    <property type="molecule type" value="Genomic_DNA"/>
</dbReference>
<accession>A0A2U8DZY3</accession>
<dbReference type="GO" id="GO:0016887">
    <property type="term" value="F:ATP hydrolysis activity"/>
    <property type="evidence" value="ECO:0007669"/>
    <property type="project" value="InterPro"/>
</dbReference>
<dbReference type="AlphaFoldDB" id="A0A2U8DZY3"/>
<keyword evidence="6" id="KW-0228">DNA excision</keyword>
<evidence type="ECO:0000313" key="15">
    <source>
        <dbReference type="EMBL" id="AWI07882.1"/>
    </source>
</evidence>
<sequence>MRADGDLFPVEKFEKLDRYKEHNIEVVVADLKSATTTSKSEKRRVKNETQTTQPTQRPHHSPASDFHPSPFTLHSSLDEALRLGQGSCFLLTGDNKIITWLSTTRTDSATGETFPELDPKDFSINSPRGWCPACRGHGRIYPWMLALDKQQNDTQENRDIALQLRAYGISDADDISDHGQPCPGCHGERLNRVARAVRLHFSAPAPIEKSEEGKMKSEKQGAKRQATKLKATSAPSFTLHSSPFSLSLPSLLRLTPGALLAQLRQLDQTDTRTRAITQDILPQIEERLRFLDHVGLGYLTLDRPTETLSGGESQRIRLAAQLGSNLSGVLYVLDEPSIGLHARDNDRLIETLETLRAKGNTLLVVEHDDELMRHADRIIDLGPAAGIHGGELLASGTPEEIRQTPSSITGLFLKKGIKHPLRGAYRPLPA</sequence>
<reference evidence="15 16" key="1">
    <citation type="journal article" date="2018" name="Syst. Appl. Microbiol.">
        <title>Ereboglobus luteus gen. nov. sp. nov. from cockroach guts, and new insights into the oxygen relationship of the genera Opitutus and Didymococcus (Verrucomicrobia: Opitutaceae).</title>
        <authorList>
            <person name="Tegtmeier D."/>
            <person name="Belitz A."/>
            <person name="Radek R."/>
            <person name="Heimerl T."/>
            <person name="Brune A."/>
        </authorList>
    </citation>
    <scope>NUCLEOTIDE SEQUENCE [LARGE SCALE GENOMIC DNA]</scope>
    <source>
        <strain evidence="15 16">Ho45</strain>
    </source>
</reference>
<proteinExistence type="inferred from homology"/>
<keyword evidence="8" id="KW-0267">Excision nuclease</keyword>
<dbReference type="GO" id="GO:0006281">
    <property type="term" value="P:DNA repair"/>
    <property type="evidence" value="ECO:0007669"/>
    <property type="project" value="UniProtKB-KW"/>
</dbReference>
<dbReference type="GO" id="GO:0003677">
    <property type="term" value="F:DNA binding"/>
    <property type="evidence" value="ECO:0007669"/>
    <property type="project" value="UniProtKB-KW"/>
</dbReference>
<dbReference type="InterPro" id="IPR013815">
    <property type="entry name" value="ATP_grasp_subdomain_1"/>
</dbReference>
<dbReference type="PANTHER" id="PTHR43152:SF1">
    <property type="entry name" value="UVRA PROTEIN"/>
    <property type="match status" value="1"/>
</dbReference>
<dbReference type="Gene3D" id="3.30.1490.20">
    <property type="entry name" value="ATP-grasp fold, A domain"/>
    <property type="match status" value="1"/>
</dbReference>
<feature type="region of interest" description="Disordered" evidence="14">
    <location>
        <begin position="35"/>
        <end position="70"/>
    </location>
</feature>
<dbReference type="SUPFAM" id="SSF52540">
    <property type="entry name" value="P-loop containing nucleoside triphosphate hydrolases"/>
    <property type="match status" value="1"/>
</dbReference>
<name>A0A2U8DZY3_9BACT</name>
<dbReference type="GO" id="GO:0005737">
    <property type="term" value="C:cytoplasm"/>
    <property type="evidence" value="ECO:0007669"/>
    <property type="project" value="UniProtKB-SubCell"/>
</dbReference>
<evidence type="ECO:0000256" key="4">
    <source>
        <dbReference type="ARBA" id="ARBA00022741"/>
    </source>
</evidence>
<evidence type="ECO:0000256" key="1">
    <source>
        <dbReference type="ARBA" id="ARBA00004496"/>
    </source>
</evidence>
<dbReference type="GO" id="GO:0005524">
    <property type="term" value="F:ATP binding"/>
    <property type="evidence" value="ECO:0007669"/>
    <property type="project" value="UniProtKB-KW"/>
</dbReference>
<keyword evidence="3" id="KW-0677">Repeat</keyword>
<evidence type="ECO:0000256" key="6">
    <source>
        <dbReference type="ARBA" id="ARBA00022769"/>
    </source>
</evidence>
<evidence type="ECO:0000256" key="13">
    <source>
        <dbReference type="ARBA" id="ARBA00042156"/>
    </source>
</evidence>
<dbReference type="Proteomes" id="UP000244896">
    <property type="component" value="Chromosome"/>
</dbReference>
<dbReference type="Gene3D" id="1.20.1580.10">
    <property type="entry name" value="ABC transporter ATPase like domain"/>
    <property type="match status" value="1"/>
</dbReference>
<dbReference type="InterPro" id="IPR017871">
    <property type="entry name" value="ABC_transporter-like_CS"/>
</dbReference>
<dbReference type="GO" id="GO:0004518">
    <property type="term" value="F:nuclease activity"/>
    <property type="evidence" value="ECO:0007669"/>
    <property type="project" value="UniProtKB-KW"/>
</dbReference>
<evidence type="ECO:0000256" key="9">
    <source>
        <dbReference type="ARBA" id="ARBA00023125"/>
    </source>
</evidence>
<evidence type="ECO:0000256" key="10">
    <source>
        <dbReference type="ARBA" id="ARBA00023204"/>
    </source>
</evidence>
<keyword evidence="7" id="KW-0067">ATP-binding</keyword>
<evidence type="ECO:0000256" key="5">
    <source>
        <dbReference type="ARBA" id="ARBA00022763"/>
    </source>
</evidence>
<dbReference type="InterPro" id="IPR027417">
    <property type="entry name" value="P-loop_NTPase"/>
</dbReference>
<dbReference type="Gene3D" id="3.40.50.300">
    <property type="entry name" value="P-loop containing nucleotide triphosphate hydrolases"/>
    <property type="match status" value="1"/>
</dbReference>
<evidence type="ECO:0000256" key="2">
    <source>
        <dbReference type="ARBA" id="ARBA00022490"/>
    </source>
</evidence>
<keyword evidence="9" id="KW-0238">DNA-binding</keyword>
<dbReference type="KEGG" id="elut:CKA38_00170"/>
<evidence type="ECO:0000256" key="7">
    <source>
        <dbReference type="ARBA" id="ARBA00022840"/>
    </source>
</evidence>
<keyword evidence="2" id="KW-0963">Cytoplasm</keyword>
<evidence type="ECO:0000256" key="12">
    <source>
        <dbReference type="ARBA" id="ARBA00039316"/>
    </source>
</evidence>
<keyword evidence="4" id="KW-0547">Nucleotide-binding</keyword>
<dbReference type="PANTHER" id="PTHR43152">
    <property type="entry name" value="UVRABC SYSTEM PROTEIN A"/>
    <property type="match status" value="1"/>
</dbReference>
<evidence type="ECO:0000256" key="11">
    <source>
        <dbReference type="ARBA" id="ARBA00038000"/>
    </source>
</evidence>
<dbReference type="Gene3D" id="1.10.8.280">
    <property type="entry name" value="ABC transporter ATPase domain-like"/>
    <property type="match status" value="1"/>
</dbReference>
<dbReference type="PROSITE" id="PS00211">
    <property type="entry name" value="ABC_TRANSPORTER_1"/>
    <property type="match status" value="1"/>
</dbReference>
<evidence type="ECO:0000256" key="14">
    <source>
        <dbReference type="SAM" id="MobiDB-lite"/>
    </source>
</evidence>
<evidence type="ECO:0000256" key="8">
    <source>
        <dbReference type="ARBA" id="ARBA00022881"/>
    </source>
</evidence>
<evidence type="ECO:0000313" key="16">
    <source>
        <dbReference type="Proteomes" id="UP000244896"/>
    </source>
</evidence>
<keyword evidence="16" id="KW-1185">Reference proteome</keyword>
<keyword evidence="5" id="KW-0227">DNA damage</keyword>